<evidence type="ECO:0000259" key="6">
    <source>
        <dbReference type="SMART" id="SM00226"/>
    </source>
</evidence>
<sequence>MKRVIFVCLGNICRSPMAEAVFRDMLKKRGLEGKIEVDSAGTSSWHVGEPPHYGTVSKLREHNIPTDGIIARQLKKEDFEKFDYIVGMDESNVRNIRRLLGQPDHPKIFRFLDLTEHKKDVPDPYYTGDFQETYELVTDGCEALLNKILEDMEIGDQTL</sequence>
<comment type="similarity">
    <text evidence="1">Belongs to the low molecular weight phosphotyrosine protein phosphatase family.</text>
</comment>
<keyword evidence="3 7" id="KW-0378">Hydrolase</keyword>
<keyword evidence="8" id="KW-1185">Reference proteome</keyword>
<dbReference type="Gene3D" id="3.40.50.2300">
    <property type="match status" value="1"/>
</dbReference>
<reference evidence="8" key="1">
    <citation type="journal article" date="2019" name="Int. J. Syst. Evol. Microbiol.">
        <title>The Global Catalogue of Microorganisms (GCM) 10K type strain sequencing project: providing services to taxonomists for standard genome sequencing and annotation.</title>
        <authorList>
            <consortium name="The Broad Institute Genomics Platform"/>
            <consortium name="The Broad Institute Genome Sequencing Center for Infectious Disease"/>
            <person name="Wu L."/>
            <person name="Ma J."/>
        </authorList>
    </citation>
    <scope>NUCLEOTIDE SEQUENCE [LARGE SCALE GENOMIC DNA]</scope>
    <source>
        <strain evidence="8">CCUG 56331</strain>
    </source>
</reference>
<dbReference type="InterPro" id="IPR050438">
    <property type="entry name" value="LMW_PTPase"/>
</dbReference>
<dbReference type="PRINTS" id="PR00719">
    <property type="entry name" value="LMWPTPASE"/>
</dbReference>
<dbReference type="GO" id="GO:0004725">
    <property type="term" value="F:protein tyrosine phosphatase activity"/>
    <property type="evidence" value="ECO:0007669"/>
    <property type="project" value="UniProtKB-EC"/>
</dbReference>
<evidence type="ECO:0000256" key="4">
    <source>
        <dbReference type="ARBA" id="ARBA00022912"/>
    </source>
</evidence>
<dbReference type="CDD" id="cd16343">
    <property type="entry name" value="LMWPTP"/>
    <property type="match status" value="1"/>
</dbReference>
<dbReference type="SUPFAM" id="SSF52788">
    <property type="entry name" value="Phosphotyrosine protein phosphatases I"/>
    <property type="match status" value="1"/>
</dbReference>
<keyword evidence="4" id="KW-0904">Protein phosphatase</keyword>
<evidence type="ECO:0000256" key="3">
    <source>
        <dbReference type="ARBA" id="ARBA00022801"/>
    </source>
</evidence>
<dbReference type="PANTHER" id="PTHR11717:SF7">
    <property type="entry name" value="LOW MOLECULAR WEIGHT PHOSPHOTYROSINE PROTEIN PHOSPHATASE"/>
    <property type="match status" value="1"/>
</dbReference>
<feature type="domain" description="Phosphotyrosine protein phosphatase I" evidence="6">
    <location>
        <begin position="2"/>
        <end position="147"/>
    </location>
</feature>
<dbReference type="SMART" id="SM00226">
    <property type="entry name" value="LMWPc"/>
    <property type="match status" value="1"/>
</dbReference>
<dbReference type="InterPro" id="IPR017867">
    <property type="entry name" value="Tyr_phospatase_low_mol_wt"/>
</dbReference>
<name>A0ABW0RB03_9BACL</name>
<protein>
    <recommendedName>
        <fullName evidence="2">protein-tyrosine-phosphatase</fullName>
        <ecNumber evidence="2">3.1.3.48</ecNumber>
    </recommendedName>
</protein>
<dbReference type="InterPro" id="IPR023485">
    <property type="entry name" value="Ptyr_pPase"/>
</dbReference>
<dbReference type="EC" id="3.1.3.48" evidence="2"/>
<evidence type="ECO:0000313" key="8">
    <source>
        <dbReference type="Proteomes" id="UP001595978"/>
    </source>
</evidence>
<dbReference type="PANTHER" id="PTHR11717">
    <property type="entry name" value="LOW MOLECULAR WEIGHT PROTEIN TYROSINE PHOSPHATASE"/>
    <property type="match status" value="1"/>
</dbReference>
<evidence type="ECO:0000313" key="7">
    <source>
        <dbReference type="EMBL" id="MFC5541924.1"/>
    </source>
</evidence>
<dbReference type="EMBL" id="JBHSNQ010000077">
    <property type="protein sequence ID" value="MFC5541924.1"/>
    <property type="molecule type" value="Genomic_DNA"/>
</dbReference>
<dbReference type="InterPro" id="IPR036196">
    <property type="entry name" value="Ptyr_pPase_sf"/>
</dbReference>
<dbReference type="Pfam" id="PF01451">
    <property type="entry name" value="LMWPc"/>
    <property type="match status" value="1"/>
</dbReference>
<gene>
    <name evidence="7" type="ORF">ACFPOH_09130</name>
</gene>
<evidence type="ECO:0000256" key="1">
    <source>
        <dbReference type="ARBA" id="ARBA00011063"/>
    </source>
</evidence>
<comment type="catalytic activity">
    <reaction evidence="5">
        <text>O-phospho-L-tyrosyl-[protein] + H2O = L-tyrosyl-[protein] + phosphate</text>
        <dbReference type="Rhea" id="RHEA:10684"/>
        <dbReference type="Rhea" id="RHEA-COMP:10136"/>
        <dbReference type="Rhea" id="RHEA-COMP:20101"/>
        <dbReference type="ChEBI" id="CHEBI:15377"/>
        <dbReference type="ChEBI" id="CHEBI:43474"/>
        <dbReference type="ChEBI" id="CHEBI:46858"/>
        <dbReference type="ChEBI" id="CHEBI:61978"/>
        <dbReference type="EC" id="3.1.3.48"/>
    </reaction>
</comment>
<organism evidence="7 8">
    <name type="scientific">Ureibacillus suwonensis</name>
    <dbReference type="NCBI Taxonomy" id="313007"/>
    <lineage>
        <taxon>Bacteria</taxon>
        <taxon>Bacillati</taxon>
        <taxon>Bacillota</taxon>
        <taxon>Bacilli</taxon>
        <taxon>Bacillales</taxon>
        <taxon>Caryophanaceae</taxon>
        <taxon>Ureibacillus</taxon>
    </lineage>
</organism>
<dbReference type="RefSeq" id="WP_342471006.1">
    <property type="nucleotide sequence ID" value="NZ_JBHSNQ010000077.1"/>
</dbReference>
<comment type="caution">
    <text evidence="7">The sequence shown here is derived from an EMBL/GenBank/DDBJ whole genome shotgun (WGS) entry which is preliminary data.</text>
</comment>
<dbReference type="Proteomes" id="UP001595978">
    <property type="component" value="Unassembled WGS sequence"/>
</dbReference>
<evidence type="ECO:0000256" key="2">
    <source>
        <dbReference type="ARBA" id="ARBA00013064"/>
    </source>
</evidence>
<evidence type="ECO:0000256" key="5">
    <source>
        <dbReference type="ARBA" id="ARBA00051722"/>
    </source>
</evidence>
<proteinExistence type="inferred from homology"/>
<accession>A0ABW0RB03</accession>